<keyword evidence="3" id="KW-1185">Reference proteome</keyword>
<dbReference type="EMBL" id="QUNO01000017">
    <property type="protein sequence ID" value="REH35719.1"/>
    <property type="molecule type" value="Genomic_DNA"/>
</dbReference>
<dbReference type="InterPro" id="IPR052526">
    <property type="entry name" value="HTH-type_Bedaq_tolerance"/>
</dbReference>
<evidence type="ECO:0000259" key="1">
    <source>
        <dbReference type="PROSITE" id="PS50995"/>
    </source>
</evidence>
<evidence type="ECO:0000313" key="3">
    <source>
        <dbReference type="Proteomes" id="UP000256269"/>
    </source>
</evidence>
<dbReference type="PANTHER" id="PTHR39515">
    <property type="entry name" value="CONSERVED PROTEIN"/>
    <property type="match status" value="1"/>
</dbReference>
<dbReference type="RefSeq" id="WP_116179788.1">
    <property type="nucleotide sequence ID" value="NZ_CP144375.1"/>
</dbReference>
<evidence type="ECO:0000313" key="2">
    <source>
        <dbReference type="EMBL" id="REH35719.1"/>
    </source>
</evidence>
<dbReference type="InterPro" id="IPR000835">
    <property type="entry name" value="HTH_MarR-typ"/>
</dbReference>
<sequence>MSDLDLAEDLRAAMGEFVRRARRHDTVRPGQAAVLGHLDRTGPLSIAELARVEQVKHQSMTRTVNLLVDQGLVTTAPDEKDRRQQVVTIADTGRHLLAEERHRRSSAISRAIAGLDAQEQEIVRRIPDILRKLEP</sequence>
<feature type="domain" description="HTH marR-type" evidence="1">
    <location>
        <begin position="1"/>
        <end position="132"/>
    </location>
</feature>
<dbReference type="Proteomes" id="UP000256269">
    <property type="component" value="Unassembled WGS sequence"/>
</dbReference>
<dbReference type="InterPro" id="IPR036390">
    <property type="entry name" value="WH_DNA-bd_sf"/>
</dbReference>
<gene>
    <name evidence="2" type="ORF">BCF44_117107</name>
</gene>
<organism evidence="2 3">
    <name type="scientific">Kutzneria buriramensis</name>
    <dbReference type="NCBI Taxonomy" id="1045776"/>
    <lineage>
        <taxon>Bacteria</taxon>
        <taxon>Bacillati</taxon>
        <taxon>Actinomycetota</taxon>
        <taxon>Actinomycetes</taxon>
        <taxon>Pseudonocardiales</taxon>
        <taxon>Pseudonocardiaceae</taxon>
        <taxon>Kutzneria</taxon>
    </lineage>
</organism>
<dbReference type="GO" id="GO:0003677">
    <property type="term" value="F:DNA binding"/>
    <property type="evidence" value="ECO:0007669"/>
    <property type="project" value="UniProtKB-KW"/>
</dbReference>
<proteinExistence type="predicted"/>
<dbReference type="OrthoDB" id="5022690at2"/>
<accession>A0A3E0H0Y2</accession>
<reference evidence="2 3" key="1">
    <citation type="submission" date="2018-08" db="EMBL/GenBank/DDBJ databases">
        <title>Genomic Encyclopedia of Archaeal and Bacterial Type Strains, Phase II (KMG-II): from individual species to whole genera.</title>
        <authorList>
            <person name="Goeker M."/>
        </authorList>
    </citation>
    <scope>NUCLEOTIDE SEQUENCE [LARGE SCALE GENOMIC DNA]</scope>
    <source>
        <strain evidence="2 3">DSM 45791</strain>
    </source>
</reference>
<dbReference type="Pfam" id="PF12802">
    <property type="entry name" value="MarR_2"/>
    <property type="match status" value="1"/>
</dbReference>
<comment type="caution">
    <text evidence="2">The sequence shown here is derived from an EMBL/GenBank/DDBJ whole genome shotgun (WGS) entry which is preliminary data.</text>
</comment>
<dbReference type="AlphaFoldDB" id="A0A3E0H0Y2"/>
<dbReference type="SUPFAM" id="SSF46785">
    <property type="entry name" value="Winged helix' DNA-binding domain"/>
    <property type="match status" value="1"/>
</dbReference>
<keyword evidence="2" id="KW-0238">DNA-binding</keyword>
<dbReference type="PROSITE" id="PS50995">
    <property type="entry name" value="HTH_MARR_2"/>
    <property type="match status" value="1"/>
</dbReference>
<name>A0A3E0H0Y2_9PSEU</name>
<dbReference type="SMART" id="SM00347">
    <property type="entry name" value="HTH_MARR"/>
    <property type="match status" value="1"/>
</dbReference>
<dbReference type="InterPro" id="IPR036388">
    <property type="entry name" value="WH-like_DNA-bd_sf"/>
</dbReference>
<dbReference type="GO" id="GO:0003700">
    <property type="term" value="F:DNA-binding transcription factor activity"/>
    <property type="evidence" value="ECO:0007669"/>
    <property type="project" value="InterPro"/>
</dbReference>
<dbReference type="PANTHER" id="PTHR39515:SF2">
    <property type="entry name" value="HTH-TYPE TRANSCRIPTIONAL REGULATOR RV0880"/>
    <property type="match status" value="1"/>
</dbReference>
<protein>
    <submittedName>
        <fullName evidence="2">DNA-binding MarR family transcriptional regulator</fullName>
    </submittedName>
</protein>
<dbReference type="Gene3D" id="1.10.10.10">
    <property type="entry name" value="Winged helix-like DNA-binding domain superfamily/Winged helix DNA-binding domain"/>
    <property type="match status" value="1"/>
</dbReference>